<dbReference type="EMBL" id="CAJHNH020001125">
    <property type="protein sequence ID" value="CAG5121637.1"/>
    <property type="molecule type" value="Genomic_DNA"/>
</dbReference>
<feature type="region of interest" description="Disordered" evidence="1">
    <location>
        <begin position="351"/>
        <end position="521"/>
    </location>
</feature>
<dbReference type="Gene3D" id="2.30.29.30">
    <property type="entry name" value="Pleckstrin-homology domain (PH domain)/Phosphotyrosine-binding domain (PTB)"/>
    <property type="match status" value="1"/>
</dbReference>
<feature type="compositionally biased region" description="Pro residues" evidence="1">
    <location>
        <begin position="398"/>
        <end position="407"/>
    </location>
</feature>
<dbReference type="SUPFAM" id="SSF50729">
    <property type="entry name" value="PH domain-like"/>
    <property type="match status" value="1"/>
</dbReference>
<dbReference type="AlphaFoldDB" id="A0A8S3YWQ6"/>
<gene>
    <name evidence="3" type="ORF">CUNI_LOCUS7195</name>
</gene>
<reference evidence="3" key="1">
    <citation type="submission" date="2021-04" db="EMBL/GenBank/DDBJ databases">
        <authorList>
            <consortium name="Molecular Ecology Group"/>
        </authorList>
    </citation>
    <scope>NUCLEOTIDE SEQUENCE</scope>
</reference>
<feature type="region of interest" description="Disordered" evidence="1">
    <location>
        <begin position="128"/>
        <end position="207"/>
    </location>
</feature>
<evidence type="ECO:0000259" key="2">
    <source>
        <dbReference type="PROSITE" id="PS50229"/>
    </source>
</evidence>
<feature type="non-terminal residue" evidence="3">
    <location>
        <position position="586"/>
    </location>
</feature>
<proteinExistence type="predicted"/>
<feature type="compositionally biased region" description="Polar residues" evidence="1">
    <location>
        <begin position="378"/>
        <end position="389"/>
    </location>
</feature>
<dbReference type="Pfam" id="PF00568">
    <property type="entry name" value="WH1"/>
    <property type="match status" value="1"/>
</dbReference>
<dbReference type="InterPro" id="IPR011993">
    <property type="entry name" value="PH-like_dom_sf"/>
</dbReference>
<feature type="domain" description="WH1" evidence="2">
    <location>
        <begin position="1"/>
        <end position="107"/>
    </location>
</feature>
<dbReference type="OrthoDB" id="8059989at2759"/>
<dbReference type="Proteomes" id="UP000678393">
    <property type="component" value="Unassembled WGS sequence"/>
</dbReference>
<evidence type="ECO:0000313" key="4">
    <source>
        <dbReference type="Proteomes" id="UP000678393"/>
    </source>
</evidence>
<feature type="compositionally biased region" description="Polar residues" evidence="1">
    <location>
        <begin position="498"/>
        <end position="510"/>
    </location>
</feature>
<feature type="compositionally biased region" description="Polar residues" evidence="1">
    <location>
        <begin position="414"/>
        <end position="426"/>
    </location>
</feature>
<keyword evidence="4" id="KW-1185">Reference proteome</keyword>
<accession>A0A8S3YWQ6</accession>
<feature type="compositionally biased region" description="Basic and acidic residues" evidence="1">
    <location>
        <begin position="448"/>
        <end position="466"/>
    </location>
</feature>
<comment type="caution">
    <text evidence="3">The sequence shown here is derived from an EMBL/GenBank/DDBJ whole genome shotgun (WGS) entry which is preliminary data.</text>
</comment>
<dbReference type="InterPro" id="IPR000697">
    <property type="entry name" value="WH1/EVH1_dom"/>
</dbReference>
<evidence type="ECO:0000256" key="1">
    <source>
        <dbReference type="SAM" id="MobiDB-lite"/>
    </source>
</evidence>
<evidence type="ECO:0000313" key="3">
    <source>
        <dbReference type="EMBL" id="CAG5121637.1"/>
    </source>
</evidence>
<protein>
    <recommendedName>
        <fullName evidence="2">WH1 domain-containing protein</fullName>
    </recommendedName>
</protein>
<feature type="non-terminal residue" evidence="3">
    <location>
        <position position="1"/>
    </location>
</feature>
<feature type="compositionally biased region" description="Polar residues" evidence="1">
    <location>
        <begin position="133"/>
        <end position="155"/>
    </location>
</feature>
<organism evidence="3 4">
    <name type="scientific">Candidula unifasciata</name>
    <dbReference type="NCBI Taxonomy" id="100452"/>
    <lineage>
        <taxon>Eukaryota</taxon>
        <taxon>Metazoa</taxon>
        <taxon>Spiralia</taxon>
        <taxon>Lophotrochozoa</taxon>
        <taxon>Mollusca</taxon>
        <taxon>Gastropoda</taxon>
        <taxon>Heterobranchia</taxon>
        <taxon>Euthyneura</taxon>
        <taxon>Panpulmonata</taxon>
        <taxon>Eupulmonata</taxon>
        <taxon>Stylommatophora</taxon>
        <taxon>Helicina</taxon>
        <taxon>Helicoidea</taxon>
        <taxon>Geomitridae</taxon>
        <taxon>Candidula</taxon>
    </lineage>
</organism>
<dbReference type="SMART" id="SM00461">
    <property type="entry name" value="WH1"/>
    <property type="match status" value="1"/>
</dbReference>
<dbReference type="PROSITE" id="PS50229">
    <property type="entry name" value="WH1"/>
    <property type="match status" value="1"/>
</dbReference>
<feature type="compositionally biased region" description="Basic residues" evidence="1">
    <location>
        <begin position="477"/>
        <end position="486"/>
    </location>
</feature>
<name>A0A8S3YWQ6_9EUPU</name>
<sequence length="586" mass="64252">LWADIFRVHGDGEYMRWERVSDDVVPVNISCIEDTPSTVFQVTAYNRQVEKIFDVKIYQPGTVICPATDCFVHWRDAASHCEWGLNFSTSTDAQKFRDCCSFPTQRFARKASSASSLRLSPPKVRFSGVRINNRLSTNSPSKTGSQNGSGVRRTQSPPPDYALIHRRKPQAADDSSVTVVSTSNSTNPAFRRSFPSGRRVESSSTGISPLSVTSKIKAAGQKHATVAPSEPIFQTSSIKSESIPSGGSITTSRTGGVLKYVDHGVRPASAISDMANQKSSSPKHVQISDIVSVNITDISSSCVPPTIINTSMDKPNGILKRDNSVRSDKIVQPEQSLLQTFAVGHQLETVCETTPTTSSPPPLPEEPVVKHPKATLRVDTSITTPQSRNTSSSESPEWPSPPEPLTPQTPQTPNAPGQISFDSDTIQKMLRSLPSSPMDSDFPDDADLGFHEEYSASDDSHTKHPQNDQQLQLPRQNGRRGNRLSRTKSLTVHDRNTKANSNPRRQQSMDTPEASGARHKVETTRPRRFNKIALERELKKRNKIIAANYPDSGLGVSTDTSSSIRYESNSAFTKTGKSLCCCCLRT</sequence>
<feature type="compositionally biased region" description="Low complexity" evidence="1">
    <location>
        <begin position="175"/>
        <end position="187"/>
    </location>
</feature>